<evidence type="ECO:0000313" key="2">
    <source>
        <dbReference type="Proteomes" id="UP001589753"/>
    </source>
</evidence>
<dbReference type="EMBL" id="JBHMDI010000034">
    <property type="protein sequence ID" value="MFB9348853.1"/>
    <property type="molecule type" value="Genomic_DNA"/>
</dbReference>
<reference evidence="1 2" key="1">
    <citation type="submission" date="2024-09" db="EMBL/GenBank/DDBJ databases">
        <authorList>
            <person name="Sun Q."/>
            <person name="Mori K."/>
        </authorList>
    </citation>
    <scope>NUCLEOTIDE SEQUENCE [LARGE SCALE GENOMIC DNA]</scope>
    <source>
        <strain evidence="1 2">JCM 9767</strain>
    </source>
</reference>
<accession>A0ABV5L9L7</accession>
<evidence type="ECO:0000313" key="1">
    <source>
        <dbReference type="EMBL" id="MFB9348853.1"/>
    </source>
</evidence>
<keyword evidence="2" id="KW-1185">Reference proteome</keyword>
<gene>
    <name evidence="1" type="ORF">ACFFUA_15510</name>
</gene>
<name>A0ABV5L9L7_9ACTN</name>
<dbReference type="RefSeq" id="WP_051843210.1">
    <property type="nucleotide sequence ID" value="NZ_JBHMDI010000034.1"/>
</dbReference>
<proteinExistence type="predicted"/>
<comment type="caution">
    <text evidence="1">The sequence shown here is derived from an EMBL/GenBank/DDBJ whole genome shotgun (WGS) entry which is preliminary data.</text>
</comment>
<protein>
    <submittedName>
        <fullName evidence="1">Uncharacterized protein</fullName>
    </submittedName>
</protein>
<sequence>MVHEEGCETFDGSFSAFALAFVRRLLDVDGYHGIEPEALDHLEPEDREELVVAGETGPVRPGFEPL</sequence>
<dbReference type="Proteomes" id="UP001589753">
    <property type="component" value="Unassembled WGS sequence"/>
</dbReference>
<organism evidence="1 2">
    <name type="scientific">Streptomyces heliomycini</name>
    <dbReference type="NCBI Taxonomy" id="284032"/>
    <lineage>
        <taxon>Bacteria</taxon>
        <taxon>Bacillati</taxon>
        <taxon>Actinomycetota</taxon>
        <taxon>Actinomycetes</taxon>
        <taxon>Kitasatosporales</taxon>
        <taxon>Streptomycetaceae</taxon>
        <taxon>Streptomyces</taxon>
    </lineage>
</organism>